<feature type="region of interest" description="Disordered" evidence="1">
    <location>
        <begin position="202"/>
        <end position="222"/>
    </location>
</feature>
<dbReference type="Proteomes" id="UP000467841">
    <property type="component" value="Unassembled WGS sequence"/>
</dbReference>
<evidence type="ECO:0000256" key="1">
    <source>
        <dbReference type="SAM" id="MobiDB-lite"/>
    </source>
</evidence>
<dbReference type="OrthoDB" id="1910926at2759"/>
<keyword evidence="4" id="KW-1185">Reference proteome</keyword>
<evidence type="ECO:0000313" key="4">
    <source>
        <dbReference type="Proteomes" id="UP000467841"/>
    </source>
</evidence>
<sequence>MNPLNLASSSAPPPVASDLLAKRKRGRPRKDETFATQQETLQVTPKPVDVNLVGQMVSGVVEGSFDAGYLLNVKVNDSDIKLRGVVFVPGKVTPITPENDLAPTVKMFGRDEETKNQTDDVHQSAPPPPNDQPMEDAAVTDMDISESARALTLLSQESNGKELAAQAKEKEKEGEAATRLVEFFPTPETTVVTDPPSLVLSAQKETTEPQKPSGETSGFGLMVEKEKVPEELQLELGNKTVMSGEGSNNNGIGMEIDPKPSASKSGFIANLFEGEGKKKADCDMEVEEATPSVP</sequence>
<evidence type="ECO:0000313" key="3">
    <source>
        <dbReference type="EMBL" id="CAA7054721.1"/>
    </source>
</evidence>
<proteinExistence type="predicted"/>
<feature type="region of interest" description="Disordered" evidence="1">
    <location>
        <begin position="1"/>
        <end position="36"/>
    </location>
</feature>
<dbReference type="EMBL" id="CACVBM020001584">
    <property type="protein sequence ID" value="CAA7054721.1"/>
    <property type="molecule type" value="Genomic_DNA"/>
</dbReference>
<accession>A0A6D2L450</accession>
<evidence type="ECO:0000313" key="2">
    <source>
        <dbReference type="EMBL" id="CAA7048570.1"/>
    </source>
</evidence>
<evidence type="ECO:0008006" key="5">
    <source>
        <dbReference type="Google" id="ProtNLM"/>
    </source>
</evidence>
<dbReference type="PANTHER" id="PTHR34682">
    <property type="entry name" value="AT HOOK MOTIF-CONTAINING PROTEIN"/>
    <property type="match status" value="1"/>
</dbReference>
<protein>
    <recommendedName>
        <fullName evidence="5">AT hook motif-containing protein</fullName>
    </recommendedName>
</protein>
<feature type="compositionally biased region" description="Low complexity" evidence="1">
    <location>
        <begin position="1"/>
        <end position="10"/>
    </location>
</feature>
<organism evidence="3 4">
    <name type="scientific">Microthlaspi erraticum</name>
    <dbReference type="NCBI Taxonomy" id="1685480"/>
    <lineage>
        <taxon>Eukaryota</taxon>
        <taxon>Viridiplantae</taxon>
        <taxon>Streptophyta</taxon>
        <taxon>Embryophyta</taxon>
        <taxon>Tracheophyta</taxon>
        <taxon>Spermatophyta</taxon>
        <taxon>Magnoliopsida</taxon>
        <taxon>eudicotyledons</taxon>
        <taxon>Gunneridae</taxon>
        <taxon>Pentapetalae</taxon>
        <taxon>rosids</taxon>
        <taxon>malvids</taxon>
        <taxon>Brassicales</taxon>
        <taxon>Brassicaceae</taxon>
        <taxon>Coluteocarpeae</taxon>
        <taxon>Microthlaspi</taxon>
    </lineage>
</organism>
<feature type="region of interest" description="Disordered" evidence="1">
    <location>
        <begin position="113"/>
        <end position="136"/>
    </location>
</feature>
<dbReference type="PANTHER" id="PTHR34682:SF14">
    <property type="entry name" value="DNA BINDING PROTEIN"/>
    <property type="match status" value="1"/>
</dbReference>
<feature type="compositionally biased region" description="Basic and acidic residues" evidence="1">
    <location>
        <begin position="113"/>
        <end position="122"/>
    </location>
</feature>
<dbReference type="InterPro" id="IPR045881">
    <property type="entry name" value="MNM1-like"/>
</dbReference>
<dbReference type="EMBL" id="CACVBM020001389">
    <property type="protein sequence ID" value="CAA7048570.1"/>
    <property type="molecule type" value="Genomic_DNA"/>
</dbReference>
<reference evidence="3 4" key="1">
    <citation type="submission" date="2020-01" db="EMBL/GenBank/DDBJ databases">
        <authorList>
            <person name="Mishra B."/>
        </authorList>
    </citation>
    <scope>NUCLEOTIDE SEQUENCE [LARGE SCALE GENOMIC DNA]</scope>
</reference>
<gene>
    <name evidence="2" type="ORF">MERR_LOCUS35805</name>
    <name evidence="3" type="ORF">MERR_LOCUS41957</name>
</gene>
<feature type="region of interest" description="Disordered" evidence="1">
    <location>
        <begin position="240"/>
        <end position="259"/>
    </location>
</feature>
<name>A0A6D2L450_9BRAS</name>
<dbReference type="AlphaFoldDB" id="A0A6D2L450"/>